<dbReference type="NCBIfam" id="TIGR01484">
    <property type="entry name" value="HAD-SF-IIB"/>
    <property type="match status" value="1"/>
</dbReference>
<dbReference type="InterPro" id="IPR000150">
    <property type="entry name" value="Cof"/>
</dbReference>
<dbReference type="SFLD" id="SFLDG01140">
    <property type="entry name" value="C2.B:_Phosphomannomutase_and_P"/>
    <property type="match status" value="1"/>
</dbReference>
<proteinExistence type="inferred from homology"/>
<keyword evidence="3" id="KW-0378">Hydrolase</keyword>
<dbReference type="PANTHER" id="PTHR47267">
    <property type="match status" value="1"/>
</dbReference>
<dbReference type="Gene3D" id="3.30.1240.10">
    <property type="match status" value="1"/>
</dbReference>
<dbReference type="NCBIfam" id="TIGR00099">
    <property type="entry name" value="Cof-subfamily"/>
    <property type="match status" value="1"/>
</dbReference>
<dbReference type="GO" id="GO:0000287">
    <property type="term" value="F:magnesium ion binding"/>
    <property type="evidence" value="ECO:0007669"/>
    <property type="project" value="UniProtKB-ARBA"/>
</dbReference>
<gene>
    <name evidence="6" type="primary">yigL</name>
    <name evidence="6" type="ordered locus">BVAF_578</name>
</gene>
<dbReference type="STRING" id="859654.BVAF_578"/>
<dbReference type="InterPro" id="IPR006379">
    <property type="entry name" value="HAD-SF_hydro_IIB"/>
</dbReference>
<dbReference type="Pfam" id="PF08282">
    <property type="entry name" value="Hydrolase_3"/>
    <property type="match status" value="1"/>
</dbReference>
<dbReference type="InterPro" id="IPR036412">
    <property type="entry name" value="HAD-like_sf"/>
</dbReference>
<evidence type="ECO:0000313" key="7">
    <source>
        <dbReference type="Proteomes" id="UP000007464"/>
    </source>
</evidence>
<name>E8Q6I7_BLOVB</name>
<evidence type="ECO:0000256" key="5">
    <source>
        <dbReference type="ARBA" id="ARBA00034778"/>
    </source>
</evidence>
<sequence length="268" mass="30815">MFCVVVSDLDGTLLTPSNQLTYFTRKILKLLVSNFRVHFILATGRHYVNVTAIRNYLDIHDYIITANGSRIHNSDSKLIASYDLDLDIIYDLLQMTQYDLKIVTNVCKHDGTWVVSRYPYNNTSIFRNFVSYNEIYEKKVFFCSDVSKIYFTSENCQELCFLEKRITERWGARVNVSFSFPTCLEVMPGGISKGFALEQVVNLLGYRLKDCISFGDGMNDQEMLSMTGKGCIMYNAQKRLKDSLPLLEVIGSNADEAVPHYLKDMYFC</sequence>
<dbReference type="SFLD" id="SFLDS00003">
    <property type="entry name" value="Haloacid_Dehalogenase"/>
    <property type="match status" value="1"/>
</dbReference>
<comment type="cofactor">
    <cofactor evidence="1">
        <name>Mg(2+)</name>
        <dbReference type="ChEBI" id="CHEBI:18420"/>
    </cofactor>
</comment>
<comment type="similarity">
    <text evidence="5">Belongs to the HAD-like hydrolase superfamily. Cof family.</text>
</comment>
<dbReference type="KEGG" id="bva:BVAF_578"/>
<dbReference type="Proteomes" id="UP000007464">
    <property type="component" value="Chromosome"/>
</dbReference>
<dbReference type="OrthoDB" id="5498330at2"/>
<reference evidence="6 7" key="1">
    <citation type="journal article" date="2010" name="BMC Genomics">
        <title>Unprecedented loss of ammonia assimilation capability in a urease-encoding bacterial mutualist.</title>
        <authorList>
            <person name="Williams L.E."/>
            <person name="Wernegreen J.J."/>
        </authorList>
    </citation>
    <scope>NUCLEOTIDE SEQUENCE [LARGE SCALE GENOMIC DNA]</scope>
    <source>
        <strain evidence="6 7">BVAF</strain>
    </source>
</reference>
<keyword evidence="2" id="KW-0479">Metal-binding</keyword>
<dbReference type="EMBL" id="CP002189">
    <property type="protein sequence ID" value="ADV33956.1"/>
    <property type="molecule type" value="Genomic_DNA"/>
</dbReference>
<evidence type="ECO:0000256" key="3">
    <source>
        <dbReference type="ARBA" id="ARBA00022801"/>
    </source>
</evidence>
<evidence type="ECO:0000256" key="2">
    <source>
        <dbReference type="ARBA" id="ARBA00022723"/>
    </source>
</evidence>
<dbReference type="PANTHER" id="PTHR47267:SF4">
    <property type="entry name" value="PYRIDOXAL PHOSPHATE PHOSPHATASE YIGL"/>
    <property type="match status" value="1"/>
</dbReference>
<dbReference type="AlphaFoldDB" id="E8Q6I7"/>
<accession>E8Q6I7</accession>
<keyword evidence="7" id="KW-1185">Reference proteome</keyword>
<evidence type="ECO:0000256" key="4">
    <source>
        <dbReference type="ARBA" id="ARBA00022842"/>
    </source>
</evidence>
<dbReference type="RefSeq" id="WP_013516881.1">
    <property type="nucleotide sequence ID" value="NC_014909.2"/>
</dbReference>
<protein>
    <submittedName>
        <fullName evidence="6">Cof-like hydrolase</fullName>
    </submittedName>
</protein>
<dbReference type="InterPro" id="IPR023214">
    <property type="entry name" value="HAD_sf"/>
</dbReference>
<dbReference type="Gene3D" id="3.40.50.1000">
    <property type="entry name" value="HAD superfamily/HAD-like"/>
    <property type="match status" value="1"/>
</dbReference>
<evidence type="ECO:0000313" key="6">
    <source>
        <dbReference type="EMBL" id="ADV33956.1"/>
    </source>
</evidence>
<dbReference type="SUPFAM" id="SSF56784">
    <property type="entry name" value="HAD-like"/>
    <property type="match status" value="1"/>
</dbReference>
<dbReference type="GO" id="GO:0016791">
    <property type="term" value="F:phosphatase activity"/>
    <property type="evidence" value="ECO:0007669"/>
    <property type="project" value="UniProtKB-ARBA"/>
</dbReference>
<evidence type="ECO:0000256" key="1">
    <source>
        <dbReference type="ARBA" id="ARBA00001946"/>
    </source>
</evidence>
<dbReference type="PROSITE" id="PS01228">
    <property type="entry name" value="COF_1"/>
    <property type="match status" value="1"/>
</dbReference>
<dbReference type="HOGENOM" id="CLU_044146_5_2_6"/>
<organism evidence="6 7">
    <name type="scientific">Blochmanniella vafra (strain BVAF)</name>
    <dbReference type="NCBI Taxonomy" id="859654"/>
    <lineage>
        <taxon>Bacteria</taxon>
        <taxon>Pseudomonadati</taxon>
        <taxon>Pseudomonadota</taxon>
        <taxon>Gammaproteobacteria</taxon>
        <taxon>Enterobacterales</taxon>
        <taxon>Enterobacteriaceae</taxon>
        <taxon>ant endosymbionts</taxon>
        <taxon>Candidatus Blochmanniella</taxon>
    </lineage>
</organism>
<keyword evidence="4" id="KW-0460">Magnesium</keyword>